<accession>A0ABR4PIM7</accession>
<feature type="region of interest" description="Disordered" evidence="1">
    <location>
        <begin position="532"/>
        <end position="628"/>
    </location>
</feature>
<feature type="region of interest" description="Disordered" evidence="1">
    <location>
        <begin position="150"/>
        <end position="326"/>
    </location>
</feature>
<feature type="compositionally biased region" description="Low complexity" evidence="1">
    <location>
        <begin position="178"/>
        <end position="195"/>
    </location>
</feature>
<feature type="region of interest" description="Disordered" evidence="1">
    <location>
        <begin position="112"/>
        <end position="132"/>
    </location>
</feature>
<comment type="caution">
    <text evidence="2">The sequence shown here is derived from an EMBL/GenBank/DDBJ whole genome shotgun (WGS) entry which is preliminary data.</text>
</comment>
<feature type="compositionally biased region" description="Low complexity" evidence="1">
    <location>
        <begin position="439"/>
        <end position="450"/>
    </location>
</feature>
<feature type="compositionally biased region" description="Low complexity" evidence="1">
    <location>
        <begin position="580"/>
        <end position="592"/>
    </location>
</feature>
<name>A0ABR4PIM7_9HELO</name>
<protein>
    <submittedName>
        <fullName evidence="2">Uncharacterized protein</fullName>
    </submittedName>
</protein>
<feature type="compositionally biased region" description="Polar residues" evidence="1">
    <location>
        <begin position="544"/>
        <end position="579"/>
    </location>
</feature>
<feature type="compositionally biased region" description="Polar residues" evidence="1">
    <location>
        <begin position="112"/>
        <end position="124"/>
    </location>
</feature>
<feature type="region of interest" description="Disordered" evidence="1">
    <location>
        <begin position="340"/>
        <end position="422"/>
    </location>
</feature>
<dbReference type="Proteomes" id="UP001629113">
    <property type="component" value="Unassembled WGS sequence"/>
</dbReference>
<feature type="region of interest" description="Disordered" evidence="1">
    <location>
        <begin position="78"/>
        <end position="99"/>
    </location>
</feature>
<feature type="compositionally biased region" description="Polar residues" evidence="1">
    <location>
        <begin position="676"/>
        <end position="685"/>
    </location>
</feature>
<feature type="compositionally biased region" description="Polar residues" evidence="1">
    <location>
        <begin position="343"/>
        <end position="353"/>
    </location>
</feature>
<feature type="region of interest" description="Disordered" evidence="1">
    <location>
        <begin position="669"/>
        <end position="691"/>
    </location>
</feature>
<feature type="compositionally biased region" description="Polar residues" evidence="1">
    <location>
        <begin position="472"/>
        <end position="486"/>
    </location>
</feature>
<feature type="compositionally biased region" description="Polar residues" evidence="1">
    <location>
        <begin position="388"/>
        <end position="416"/>
    </location>
</feature>
<keyword evidence="3" id="KW-1185">Reference proteome</keyword>
<feature type="compositionally biased region" description="Low complexity" evidence="1">
    <location>
        <begin position="258"/>
        <end position="269"/>
    </location>
</feature>
<dbReference type="EMBL" id="JBFCZG010000004">
    <property type="protein sequence ID" value="KAL3423196.1"/>
    <property type="molecule type" value="Genomic_DNA"/>
</dbReference>
<organism evidence="2 3">
    <name type="scientific">Phlyctema vagabunda</name>
    <dbReference type="NCBI Taxonomy" id="108571"/>
    <lineage>
        <taxon>Eukaryota</taxon>
        <taxon>Fungi</taxon>
        <taxon>Dikarya</taxon>
        <taxon>Ascomycota</taxon>
        <taxon>Pezizomycotina</taxon>
        <taxon>Leotiomycetes</taxon>
        <taxon>Helotiales</taxon>
        <taxon>Dermateaceae</taxon>
        <taxon>Phlyctema</taxon>
    </lineage>
</organism>
<evidence type="ECO:0000313" key="2">
    <source>
        <dbReference type="EMBL" id="KAL3423196.1"/>
    </source>
</evidence>
<feature type="region of interest" description="Disordered" evidence="1">
    <location>
        <begin position="434"/>
        <end position="509"/>
    </location>
</feature>
<gene>
    <name evidence="2" type="ORF">PVAG01_04943</name>
</gene>
<feature type="compositionally biased region" description="Low complexity" evidence="1">
    <location>
        <begin position="498"/>
        <end position="509"/>
    </location>
</feature>
<reference evidence="2 3" key="1">
    <citation type="submission" date="2024-06" db="EMBL/GenBank/DDBJ databases">
        <title>Complete genome of Phlyctema vagabunda strain 19-DSS-EL-015.</title>
        <authorList>
            <person name="Fiorenzani C."/>
        </authorList>
    </citation>
    <scope>NUCLEOTIDE SEQUENCE [LARGE SCALE GENOMIC DNA]</scope>
    <source>
        <strain evidence="2 3">19-DSS-EL-015</strain>
    </source>
</reference>
<feature type="compositionally biased region" description="Polar residues" evidence="1">
    <location>
        <begin position="210"/>
        <end position="230"/>
    </location>
</feature>
<evidence type="ECO:0000313" key="3">
    <source>
        <dbReference type="Proteomes" id="UP001629113"/>
    </source>
</evidence>
<feature type="compositionally biased region" description="Basic and acidic residues" evidence="1">
    <location>
        <begin position="368"/>
        <end position="385"/>
    </location>
</feature>
<feature type="compositionally biased region" description="Polar residues" evidence="1">
    <location>
        <begin position="613"/>
        <end position="628"/>
    </location>
</feature>
<evidence type="ECO:0000256" key="1">
    <source>
        <dbReference type="SAM" id="MobiDB-lite"/>
    </source>
</evidence>
<sequence length="788" mass="84770">MSEADLSDKLTDDEHLYALRYMPSGSLAALLDHEGLDYSDNSNQDLDGTTFDYEGIEIAGQQLVDETYTGAINQPAVGASAPGASVPASSNTISSLSGQSASIGPITVGSTPGNILPGGSTTVPYQGPYLGPRRTRTTCVWDIDEHGVPYNRLPPTHSQPPTSQHPNSHPSSLPPPTLQHASRPLSQQQSSSEPPSSQPPSSQPHSPSPTGAQPSALTRSANASQRSGVSQDPAANMDNQIAPADSTPSASPLKRQRSNSANASHSNASQPTEEPATGSITRTRHPRATRASSRIAGRGLNADEDMPDLPAIQTPTPRRATQPVRPTVIFRDYTAGLRPINVSDVQQSGQAVGTQDRPPQPRPVARGIARDGATRYPVYEEHNESVARPSNKTAGQGSVGTTGSSRVQSRSQQNPGQKMYQFGGETNIAGQMRADTAGSSSVQSFSPQNSGQNVYQFGSGANIAGQGGADNAGSSRVQSRSQQNPGQAMYQFGSAENTGSTRRASSGRSSYAYDRELEAYERELKRCMDLNLPMDMAPPHPSTRRTAQAPRSSSNDQSRGFSNDSASQSYSDFDFSYQNQPGSLSLPGPSQSARNTEDQGFAQGLPVREDLHSSSPGQFNTASEEQSQDLWDFSLSDYDDCDPDDWTPDVLDNLDPSIIDVLDPALTKDWKKKESGPQQARSTTPLGEPPAVTWSDEVAQMVDGFRIWNPPVLPSSVQPQPQPDDEDLRARARKQDLMACIAAVSNNFQTNIFRPKTPEGGWKAYHADYARRKKEALERKKRGEEEEE</sequence>
<feature type="compositionally biased region" description="Low complexity" evidence="1">
    <location>
        <begin position="78"/>
        <end position="90"/>
    </location>
</feature>
<proteinExistence type="predicted"/>